<reference evidence="3 4" key="1">
    <citation type="submission" date="2020-08" db="EMBL/GenBank/DDBJ databases">
        <title>Genomic Encyclopedia of Type Strains, Phase IV (KMG-IV): sequencing the most valuable type-strain genomes for metagenomic binning, comparative biology and taxonomic classification.</title>
        <authorList>
            <person name="Goeker M."/>
        </authorList>
    </citation>
    <scope>NUCLEOTIDE SEQUENCE [LARGE SCALE GENOMIC DNA]</scope>
    <source>
        <strain evidence="3 4">DSM 22071</strain>
    </source>
</reference>
<gene>
    <name evidence="3" type="ORF">HNR37_000739</name>
</gene>
<dbReference type="InterPro" id="IPR011006">
    <property type="entry name" value="CheY-like_superfamily"/>
</dbReference>
<dbReference type="RefSeq" id="WP_183730108.1">
    <property type="nucleotide sequence ID" value="NZ_JACHID010000003.1"/>
</dbReference>
<organism evidence="3 4">
    <name type="scientific">Desulfurispira natronophila</name>
    <dbReference type="NCBI Taxonomy" id="682562"/>
    <lineage>
        <taxon>Bacteria</taxon>
        <taxon>Pseudomonadati</taxon>
        <taxon>Chrysiogenota</taxon>
        <taxon>Chrysiogenia</taxon>
        <taxon>Chrysiogenales</taxon>
        <taxon>Chrysiogenaceae</taxon>
        <taxon>Desulfurispira</taxon>
    </lineage>
</organism>
<evidence type="ECO:0000256" key="1">
    <source>
        <dbReference type="PROSITE-ProRule" id="PRU00169"/>
    </source>
</evidence>
<dbReference type="PROSITE" id="PS50110">
    <property type="entry name" value="RESPONSE_REGULATORY"/>
    <property type="match status" value="1"/>
</dbReference>
<dbReference type="CDD" id="cd19923">
    <property type="entry name" value="REC_CheY_CheY3"/>
    <property type="match status" value="1"/>
</dbReference>
<dbReference type="InterPro" id="IPR052048">
    <property type="entry name" value="ST_Response_Regulator"/>
</dbReference>
<evidence type="ECO:0000259" key="2">
    <source>
        <dbReference type="PROSITE" id="PS50110"/>
    </source>
</evidence>
<sequence>MERKDIKIITVDDSSTMRRIIKNTLTRLGFKDIIEADNGVTGLAALGEHKVDLIITDWNMPEMDGLQFVKAIRSNEEYKHLPILMITTEAAKEDILEALRTGVNNYIVKPFTPETLEEKITKVLGI</sequence>
<dbReference type="AlphaFoldDB" id="A0A7W7Y3K0"/>
<dbReference type="Gene3D" id="3.40.50.2300">
    <property type="match status" value="1"/>
</dbReference>
<dbReference type="SUPFAM" id="SSF52172">
    <property type="entry name" value="CheY-like"/>
    <property type="match status" value="1"/>
</dbReference>
<feature type="modified residue" description="4-aspartylphosphate" evidence="1">
    <location>
        <position position="57"/>
    </location>
</feature>
<dbReference type="PANTHER" id="PTHR43228">
    <property type="entry name" value="TWO-COMPONENT RESPONSE REGULATOR"/>
    <property type="match status" value="1"/>
</dbReference>
<accession>A0A7W7Y3K0</accession>
<dbReference type="InterPro" id="IPR001789">
    <property type="entry name" value="Sig_transdc_resp-reg_receiver"/>
</dbReference>
<proteinExistence type="predicted"/>
<protein>
    <submittedName>
        <fullName evidence="3">Two-component system chemotaxis response regulator CheY</fullName>
    </submittedName>
</protein>
<evidence type="ECO:0000313" key="4">
    <source>
        <dbReference type="Proteomes" id="UP000528322"/>
    </source>
</evidence>
<name>A0A7W7Y3K0_9BACT</name>
<dbReference type="PANTHER" id="PTHR43228:SF1">
    <property type="entry name" value="TWO-COMPONENT RESPONSE REGULATOR ARR22"/>
    <property type="match status" value="1"/>
</dbReference>
<comment type="caution">
    <text evidence="3">The sequence shown here is derived from an EMBL/GenBank/DDBJ whole genome shotgun (WGS) entry which is preliminary data.</text>
</comment>
<dbReference type="EMBL" id="JACHID010000003">
    <property type="protein sequence ID" value="MBB5021430.1"/>
    <property type="molecule type" value="Genomic_DNA"/>
</dbReference>
<dbReference type="Pfam" id="PF00072">
    <property type="entry name" value="Response_reg"/>
    <property type="match status" value="1"/>
</dbReference>
<dbReference type="Proteomes" id="UP000528322">
    <property type="component" value="Unassembled WGS sequence"/>
</dbReference>
<keyword evidence="4" id="KW-1185">Reference proteome</keyword>
<evidence type="ECO:0000313" key="3">
    <source>
        <dbReference type="EMBL" id="MBB5021430.1"/>
    </source>
</evidence>
<dbReference type="SMART" id="SM00448">
    <property type="entry name" value="REC"/>
    <property type="match status" value="1"/>
</dbReference>
<keyword evidence="1" id="KW-0597">Phosphoprotein</keyword>
<dbReference type="GO" id="GO:0000160">
    <property type="term" value="P:phosphorelay signal transduction system"/>
    <property type="evidence" value="ECO:0007669"/>
    <property type="project" value="InterPro"/>
</dbReference>
<feature type="domain" description="Response regulatory" evidence="2">
    <location>
        <begin position="7"/>
        <end position="124"/>
    </location>
</feature>